<evidence type="ECO:0000313" key="3">
    <source>
        <dbReference type="EMBL" id="WOH09607.1"/>
    </source>
</evidence>
<feature type="compositionally biased region" description="Polar residues" evidence="2">
    <location>
        <begin position="143"/>
        <end position="153"/>
    </location>
</feature>
<dbReference type="PANTHER" id="PTHR34466">
    <property type="entry name" value="OS11G0129800 PROTEIN"/>
    <property type="match status" value="1"/>
</dbReference>
<feature type="compositionally biased region" description="Basic and acidic residues" evidence="2">
    <location>
        <begin position="90"/>
        <end position="117"/>
    </location>
</feature>
<keyword evidence="4" id="KW-1185">Reference proteome</keyword>
<reference evidence="3" key="2">
    <citation type="submission" date="2022-03" db="EMBL/GenBank/DDBJ databases">
        <title>Draft title - Genomic analysis of global carrot germplasm unveils the trajectory of domestication and the origin of high carotenoid orange carrot.</title>
        <authorList>
            <person name="Iorizzo M."/>
            <person name="Ellison S."/>
            <person name="Senalik D."/>
            <person name="Macko-Podgorni A."/>
            <person name="Grzebelus D."/>
            <person name="Bostan H."/>
            <person name="Rolling W."/>
            <person name="Curaba J."/>
            <person name="Simon P."/>
        </authorList>
    </citation>
    <scope>NUCLEOTIDE SEQUENCE</scope>
    <source>
        <tissue evidence="3">Leaf</tissue>
    </source>
</reference>
<dbReference type="PANTHER" id="PTHR34466:SF3">
    <property type="entry name" value="OS11G0129800 PROTEIN"/>
    <property type="match status" value="1"/>
</dbReference>
<evidence type="ECO:0000256" key="1">
    <source>
        <dbReference type="SAM" id="Coils"/>
    </source>
</evidence>
<sequence>MATAAFKSSSRRSNSDKAPPKRRTQRSLSVSAVSRRSESDIDSDFLITRDNPLFLSTKDSPPALYSTNDVDDVKVETLECEIESGLKSGLKSDDGSGLKSNVGERGRSISRNVDNRRKNGVGRSLSRGPSVYGGASESEVEQESATSTNYGSMNNSRSVLSNVRRSTSVRRGAFEYEVERVSPRLSNYQKTRNSNSNIAFSDRQKNIRNQGSAPQRTSLQSVSGRHSVTTTSDDSVTSLRNPSWDDAFSTGSMSEAEEKTIKAVCEQMKGSHMGSATPTSDIYETVRSEVQRAISSIQDDLENSLRRRSNATGIATADVTSIAPDSVKPGAVELVLDIRREYATKLEESQERARKLRSDLAVEEHRGQELSRILKETLPEPKVSSLQRSYTGRRSSSERKRMSKRLTEEAMSYFDECVSISTFDSSDFSAAEDAPVNSFRDARLVGSSSSLPEVTPYISATNGPINCLNHKKLLHSPMDSVLPANVSPLVSAIDGGDKNADSGRKTQFSLAREPTLTTGLQQEIKSYIKSSVDLDKDETNSKIAKSDCFSIEDYDLQEHAEGLLFDRVSYKNRIESGSLHLCTAGIGFSFSPFASVL</sequence>
<dbReference type="EMBL" id="CP093349">
    <property type="protein sequence ID" value="WOH09607.1"/>
    <property type="molecule type" value="Genomic_DNA"/>
</dbReference>
<accession>A0AAF1BA78</accession>
<dbReference type="AlphaFoldDB" id="A0AAF1BA78"/>
<feature type="compositionally biased region" description="Polar residues" evidence="2">
    <location>
        <begin position="207"/>
        <end position="226"/>
    </location>
</feature>
<keyword evidence="1" id="KW-0175">Coiled coil</keyword>
<proteinExistence type="predicted"/>
<evidence type="ECO:0000313" key="4">
    <source>
        <dbReference type="Proteomes" id="UP000077755"/>
    </source>
</evidence>
<feature type="region of interest" description="Disordered" evidence="2">
    <location>
        <begin position="89"/>
        <end position="166"/>
    </location>
</feature>
<feature type="region of interest" description="Disordered" evidence="2">
    <location>
        <begin position="381"/>
        <end position="402"/>
    </location>
</feature>
<gene>
    <name evidence="3" type="ORF">DCAR_0729065</name>
</gene>
<name>A0AAF1BA78_DAUCS</name>
<feature type="coiled-coil region" evidence="1">
    <location>
        <begin position="339"/>
        <end position="366"/>
    </location>
</feature>
<reference evidence="3" key="1">
    <citation type="journal article" date="2016" name="Nat. Genet.">
        <title>A high-quality carrot genome assembly provides new insights into carotenoid accumulation and asterid genome evolution.</title>
        <authorList>
            <person name="Iorizzo M."/>
            <person name="Ellison S."/>
            <person name="Senalik D."/>
            <person name="Zeng P."/>
            <person name="Satapoomin P."/>
            <person name="Huang J."/>
            <person name="Bowman M."/>
            <person name="Iovene M."/>
            <person name="Sanseverino W."/>
            <person name="Cavagnaro P."/>
            <person name="Yildiz M."/>
            <person name="Macko-Podgorni A."/>
            <person name="Moranska E."/>
            <person name="Grzebelus E."/>
            <person name="Grzebelus D."/>
            <person name="Ashrafi H."/>
            <person name="Zheng Z."/>
            <person name="Cheng S."/>
            <person name="Spooner D."/>
            <person name="Van Deynze A."/>
            <person name="Simon P."/>
        </authorList>
    </citation>
    <scope>NUCLEOTIDE SEQUENCE</scope>
    <source>
        <tissue evidence="3">Leaf</tissue>
    </source>
</reference>
<feature type="compositionally biased region" description="Low complexity" evidence="2">
    <location>
        <begin position="227"/>
        <end position="238"/>
    </location>
</feature>
<feature type="region of interest" description="Disordered" evidence="2">
    <location>
        <begin position="1"/>
        <end position="42"/>
    </location>
</feature>
<feature type="compositionally biased region" description="Low complexity" evidence="2">
    <location>
        <begin position="154"/>
        <end position="166"/>
    </location>
</feature>
<organism evidence="3 4">
    <name type="scientific">Daucus carota subsp. sativus</name>
    <name type="common">Carrot</name>
    <dbReference type="NCBI Taxonomy" id="79200"/>
    <lineage>
        <taxon>Eukaryota</taxon>
        <taxon>Viridiplantae</taxon>
        <taxon>Streptophyta</taxon>
        <taxon>Embryophyta</taxon>
        <taxon>Tracheophyta</taxon>
        <taxon>Spermatophyta</taxon>
        <taxon>Magnoliopsida</taxon>
        <taxon>eudicotyledons</taxon>
        <taxon>Gunneridae</taxon>
        <taxon>Pentapetalae</taxon>
        <taxon>asterids</taxon>
        <taxon>campanulids</taxon>
        <taxon>Apiales</taxon>
        <taxon>Apiaceae</taxon>
        <taxon>Apioideae</taxon>
        <taxon>Scandiceae</taxon>
        <taxon>Daucinae</taxon>
        <taxon>Daucus</taxon>
        <taxon>Daucus sect. Daucus</taxon>
    </lineage>
</organism>
<evidence type="ECO:0000256" key="2">
    <source>
        <dbReference type="SAM" id="MobiDB-lite"/>
    </source>
</evidence>
<feature type="compositionally biased region" description="Polar residues" evidence="2">
    <location>
        <begin position="186"/>
        <end position="199"/>
    </location>
</feature>
<feature type="compositionally biased region" description="Polar residues" evidence="2">
    <location>
        <begin position="1"/>
        <end position="12"/>
    </location>
</feature>
<feature type="region of interest" description="Disordered" evidence="2">
    <location>
        <begin position="186"/>
        <end position="244"/>
    </location>
</feature>
<protein>
    <submittedName>
        <fullName evidence="3">Uncharacterized protein</fullName>
    </submittedName>
</protein>
<dbReference type="Proteomes" id="UP000077755">
    <property type="component" value="Chromosome 7"/>
</dbReference>